<reference evidence="2 3" key="1">
    <citation type="journal article" date="2018" name="Sci. Rep.">
        <title>Comparative genomics provides insights into the lifestyle and reveals functional heterogeneity of dark septate endophytic fungi.</title>
        <authorList>
            <person name="Knapp D.G."/>
            <person name="Nemeth J.B."/>
            <person name="Barry K."/>
            <person name="Hainaut M."/>
            <person name="Henrissat B."/>
            <person name="Johnson J."/>
            <person name="Kuo A."/>
            <person name="Lim J.H.P."/>
            <person name="Lipzen A."/>
            <person name="Nolan M."/>
            <person name="Ohm R.A."/>
            <person name="Tamas L."/>
            <person name="Grigoriev I.V."/>
            <person name="Spatafora J.W."/>
            <person name="Nagy L.G."/>
            <person name="Kovacs G.M."/>
        </authorList>
    </citation>
    <scope>NUCLEOTIDE SEQUENCE [LARGE SCALE GENOMIC DNA]</scope>
    <source>
        <strain evidence="2 3">DSE2036</strain>
    </source>
</reference>
<feature type="region of interest" description="Disordered" evidence="1">
    <location>
        <begin position="119"/>
        <end position="184"/>
    </location>
</feature>
<accession>A0A2V1D4X6</accession>
<organism evidence="2 3">
    <name type="scientific">Periconia macrospinosa</name>
    <dbReference type="NCBI Taxonomy" id="97972"/>
    <lineage>
        <taxon>Eukaryota</taxon>
        <taxon>Fungi</taxon>
        <taxon>Dikarya</taxon>
        <taxon>Ascomycota</taxon>
        <taxon>Pezizomycotina</taxon>
        <taxon>Dothideomycetes</taxon>
        <taxon>Pleosporomycetidae</taxon>
        <taxon>Pleosporales</taxon>
        <taxon>Massarineae</taxon>
        <taxon>Periconiaceae</taxon>
        <taxon>Periconia</taxon>
    </lineage>
</organism>
<evidence type="ECO:0000313" key="3">
    <source>
        <dbReference type="Proteomes" id="UP000244855"/>
    </source>
</evidence>
<name>A0A2V1D4X6_9PLEO</name>
<dbReference type="EMBL" id="KZ805619">
    <property type="protein sequence ID" value="PVH93068.1"/>
    <property type="molecule type" value="Genomic_DNA"/>
</dbReference>
<dbReference type="AlphaFoldDB" id="A0A2V1D4X6"/>
<evidence type="ECO:0000313" key="2">
    <source>
        <dbReference type="EMBL" id="PVH93068.1"/>
    </source>
</evidence>
<proteinExistence type="predicted"/>
<evidence type="ECO:0000256" key="1">
    <source>
        <dbReference type="SAM" id="MobiDB-lite"/>
    </source>
</evidence>
<keyword evidence="3" id="KW-1185">Reference proteome</keyword>
<protein>
    <submittedName>
        <fullName evidence="2">Uncharacterized protein</fullName>
    </submittedName>
</protein>
<sequence length="184" mass="20007">MWSRRPQARVTSLLRFRLSRTVALWQCGILLLHLSHPSLSLSAVCLVLSLPCLARCDPIPIPPAATAHRSLPLFASKLSLIALLNCSQTLPNYPPDRDEAADFLTGKTNKAKGELLRCNTVRREEPKSGPPSVGRTTAGFYRTTAQPSAPDPRHPVTSSLPPICPSNPSMIQNPSHPIHPASDN</sequence>
<feature type="compositionally biased region" description="Polar residues" evidence="1">
    <location>
        <begin position="156"/>
        <end position="175"/>
    </location>
</feature>
<gene>
    <name evidence="2" type="ORF">DM02DRAFT_251921</name>
</gene>
<dbReference type="Proteomes" id="UP000244855">
    <property type="component" value="Unassembled WGS sequence"/>
</dbReference>